<evidence type="ECO:0000313" key="3">
    <source>
        <dbReference type="Proteomes" id="UP000653472"/>
    </source>
</evidence>
<dbReference type="EMBL" id="JAAVXB010000002">
    <property type="protein sequence ID" value="NKF21460.1"/>
    <property type="molecule type" value="Genomic_DNA"/>
</dbReference>
<feature type="transmembrane region" description="Helical" evidence="1">
    <location>
        <begin position="22"/>
        <end position="42"/>
    </location>
</feature>
<evidence type="ECO:0000313" key="2">
    <source>
        <dbReference type="EMBL" id="NKF21460.1"/>
    </source>
</evidence>
<dbReference type="GO" id="GO:0046521">
    <property type="term" value="P:sphingoid catabolic process"/>
    <property type="evidence" value="ECO:0007669"/>
    <property type="project" value="TreeGrafter"/>
</dbReference>
<keyword evidence="1" id="KW-1133">Transmembrane helix</keyword>
<dbReference type="PANTHER" id="PTHR28026:SF9">
    <property type="entry name" value="2-HYDROXY-PALMITIC ACID DIOXYGENASE MPO1"/>
    <property type="match status" value="1"/>
</dbReference>
<organism evidence="2 3">
    <name type="scientific">Solimonas marina</name>
    <dbReference type="NCBI Taxonomy" id="2714601"/>
    <lineage>
        <taxon>Bacteria</taxon>
        <taxon>Pseudomonadati</taxon>
        <taxon>Pseudomonadota</taxon>
        <taxon>Gammaproteobacteria</taxon>
        <taxon>Nevskiales</taxon>
        <taxon>Nevskiaceae</taxon>
        <taxon>Solimonas</taxon>
    </lineage>
</organism>
<dbReference type="GO" id="GO:0016020">
    <property type="term" value="C:membrane"/>
    <property type="evidence" value="ECO:0007669"/>
    <property type="project" value="GOC"/>
</dbReference>
<name>A0A969W8G4_9GAMM</name>
<accession>A0A969W8G4</accession>
<sequence length="157" mass="17782">MKRLEDWLDEYTVSHRNPTNKLLHWICVPLIALAIAAALKVIPWGHGDLNALTVVGVLVLLYYFRLSWRLALGMTGVFLLAYWLIASLHAAMGLNLLWLAIGVFVVAWIGQFIGHHVEKARPSFFKDLQFLLIGPLWLLDAAYRKMALPTGRRAEAH</sequence>
<evidence type="ECO:0000256" key="1">
    <source>
        <dbReference type="SAM" id="Phobius"/>
    </source>
</evidence>
<dbReference type="RefSeq" id="WP_168146725.1">
    <property type="nucleotide sequence ID" value="NZ_JAAVXB010000002.1"/>
</dbReference>
<keyword evidence="3" id="KW-1185">Reference proteome</keyword>
<proteinExistence type="predicted"/>
<reference evidence="2" key="1">
    <citation type="submission" date="2020-03" db="EMBL/GenBank/DDBJ databases">
        <title>Solimonas marina sp. nov., isolated from deep seawater of the Pacific Ocean.</title>
        <authorList>
            <person name="Liu X."/>
            <person name="Lai Q."/>
            <person name="Sun F."/>
            <person name="Gai Y."/>
            <person name="Li G."/>
            <person name="Shao Z."/>
        </authorList>
    </citation>
    <scope>NUCLEOTIDE SEQUENCE</scope>
    <source>
        <strain evidence="2">C16B3</strain>
    </source>
</reference>
<protein>
    <submittedName>
        <fullName evidence="2">DUF962 domain-containing protein</fullName>
    </submittedName>
</protein>
<gene>
    <name evidence="2" type="ORF">G7Y82_03955</name>
</gene>
<dbReference type="InterPro" id="IPR009305">
    <property type="entry name" value="Mpo1-like"/>
</dbReference>
<feature type="transmembrane region" description="Helical" evidence="1">
    <location>
        <begin position="70"/>
        <end position="89"/>
    </location>
</feature>
<keyword evidence="1" id="KW-0472">Membrane</keyword>
<comment type="caution">
    <text evidence="2">The sequence shown here is derived from an EMBL/GenBank/DDBJ whole genome shotgun (WGS) entry which is preliminary data.</text>
</comment>
<dbReference type="PANTHER" id="PTHR28026">
    <property type="entry name" value="DUF962 DOMAIN PROTEIN (AFU_ORTHOLOGUE AFUA_8G05310)"/>
    <property type="match status" value="1"/>
</dbReference>
<keyword evidence="1" id="KW-0812">Transmembrane</keyword>
<feature type="transmembrane region" description="Helical" evidence="1">
    <location>
        <begin position="96"/>
        <end position="117"/>
    </location>
</feature>
<dbReference type="Pfam" id="PF06127">
    <property type="entry name" value="Mpo1-like"/>
    <property type="match status" value="1"/>
</dbReference>
<dbReference type="AlphaFoldDB" id="A0A969W8G4"/>
<dbReference type="Proteomes" id="UP000653472">
    <property type="component" value="Unassembled WGS sequence"/>
</dbReference>